<dbReference type="InterPro" id="IPR003593">
    <property type="entry name" value="AAA+_ATPase"/>
</dbReference>
<dbReference type="Pfam" id="PF25601">
    <property type="entry name" value="AAA_lid_14"/>
    <property type="match status" value="1"/>
</dbReference>
<evidence type="ECO:0000259" key="6">
    <source>
        <dbReference type="PROSITE" id="PS50045"/>
    </source>
</evidence>
<evidence type="ECO:0000256" key="2">
    <source>
        <dbReference type="ARBA" id="ARBA00022840"/>
    </source>
</evidence>
<dbReference type="EMBL" id="CP065956">
    <property type="protein sequence ID" value="QSR86826.1"/>
    <property type="molecule type" value="Genomic_DNA"/>
</dbReference>
<evidence type="ECO:0000259" key="7">
    <source>
        <dbReference type="PROSITE" id="PS50110"/>
    </source>
</evidence>
<dbReference type="InterPro" id="IPR002078">
    <property type="entry name" value="Sigma_54_int"/>
</dbReference>
<dbReference type="InterPro" id="IPR025662">
    <property type="entry name" value="Sigma_54_int_dom_ATP-bd_1"/>
</dbReference>
<evidence type="ECO:0000256" key="3">
    <source>
        <dbReference type="ARBA" id="ARBA00023015"/>
    </source>
</evidence>
<dbReference type="InterPro" id="IPR027417">
    <property type="entry name" value="P-loop_NTPase"/>
</dbReference>
<dbReference type="PANTHER" id="PTHR32071:SF99">
    <property type="entry name" value="TRANSCRIPTIONAL REGULATORY PROTEIN"/>
    <property type="match status" value="1"/>
</dbReference>
<evidence type="ECO:0000256" key="4">
    <source>
        <dbReference type="ARBA" id="ARBA00023163"/>
    </source>
</evidence>
<dbReference type="InterPro" id="IPR025944">
    <property type="entry name" value="Sigma_54_int_dom_CS"/>
</dbReference>
<dbReference type="PROSITE" id="PS00675">
    <property type="entry name" value="SIGMA54_INTERACT_1"/>
    <property type="match status" value="1"/>
</dbReference>
<protein>
    <submittedName>
        <fullName evidence="8">Sigma-54-dependent Fis family transcriptional regulator</fullName>
    </submittedName>
</protein>
<dbReference type="CDD" id="cd00156">
    <property type="entry name" value="REC"/>
    <property type="match status" value="1"/>
</dbReference>
<dbReference type="Gene3D" id="3.40.50.2300">
    <property type="match status" value="1"/>
</dbReference>
<dbReference type="Pfam" id="PF00158">
    <property type="entry name" value="Sigma54_activat"/>
    <property type="match status" value="1"/>
</dbReference>
<dbReference type="PRINTS" id="PR01590">
    <property type="entry name" value="HTHFIS"/>
</dbReference>
<dbReference type="Gene3D" id="1.10.8.60">
    <property type="match status" value="1"/>
</dbReference>
<dbReference type="SMART" id="SM00382">
    <property type="entry name" value="AAA"/>
    <property type="match status" value="1"/>
</dbReference>
<dbReference type="PROSITE" id="PS50110">
    <property type="entry name" value="RESPONSE_REGULATORY"/>
    <property type="match status" value="1"/>
</dbReference>
<dbReference type="Proteomes" id="UP000663088">
    <property type="component" value="Chromosome"/>
</dbReference>
<dbReference type="SUPFAM" id="SSF52540">
    <property type="entry name" value="P-loop containing nucleoside triphosphate hydrolases"/>
    <property type="match status" value="1"/>
</dbReference>
<evidence type="ECO:0000256" key="5">
    <source>
        <dbReference type="PROSITE-ProRule" id="PRU00169"/>
    </source>
</evidence>
<name>A0ABX7PV11_9BACT</name>
<keyword evidence="5" id="KW-0597">Phosphoprotein</keyword>
<dbReference type="Pfam" id="PF00072">
    <property type="entry name" value="Response_reg"/>
    <property type="match status" value="1"/>
</dbReference>
<accession>A0ABX7PV11</accession>
<gene>
    <name evidence="8" type="ORF">EM20IM_00165</name>
</gene>
<feature type="domain" description="Response regulatory" evidence="7">
    <location>
        <begin position="3"/>
        <end position="115"/>
    </location>
</feature>
<dbReference type="Gene3D" id="1.10.10.60">
    <property type="entry name" value="Homeodomain-like"/>
    <property type="match status" value="1"/>
</dbReference>
<dbReference type="InterPro" id="IPR001789">
    <property type="entry name" value="Sig_transdc_resp-reg_receiver"/>
</dbReference>
<dbReference type="PANTHER" id="PTHR32071">
    <property type="entry name" value="TRANSCRIPTIONAL REGULATORY PROTEIN"/>
    <property type="match status" value="1"/>
</dbReference>
<dbReference type="CDD" id="cd00009">
    <property type="entry name" value="AAA"/>
    <property type="match status" value="1"/>
</dbReference>
<dbReference type="Gene3D" id="3.40.50.300">
    <property type="entry name" value="P-loop containing nucleotide triphosphate hydrolases"/>
    <property type="match status" value="1"/>
</dbReference>
<keyword evidence="3" id="KW-0805">Transcription regulation</keyword>
<evidence type="ECO:0000313" key="8">
    <source>
        <dbReference type="EMBL" id="QSR86826.1"/>
    </source>
</evidence>
<keyword evidence="9" id="KW-1185">Reference proteome</keyword>
<organism evidence="8 9">
    <name type="scientific">Candidatus Methylacidiphilum infernorum</name>
    <dbReference type="NCBI Taxonomy" id="511746"/>
    <lineage>
        <taxon>Bacteria</taxon>
        <taxon>Pseudomonadati</taxon>
        <taxon>Verrucomicrobiota</taxon>
        <taxon>Methylacidiphilae</taxon>
        <taxon>Methylacidiphilales</taxon>
        <taxon>Methylacidiphilaceae</taxon>
        <taxon>Methylacidiphilum (ex Ratnadevi et al. 2023)</taxon>
    </lineage>
</organism>
<feature type="domain" description="Sigma-54 factor interaction" evidence="6">
    <location>
        <begin position="134"/>
        <end position="360"/>
    </location>
</feature>
<dbReference type="Pfam" id="PF02954">
    <property type="entry name" value="HTH_8"/>
    <property type="match status" value="1"/>
</dbReference>
<keyword evidence="4" id="KW-0804">Transcription</keyword>
<reference evidence="8 9" key="1">
    <citation type="submission" date="2020-12" db="EMBL/GenBank/DDBJ databases">
        <authorList>
            <person name="Awala S.I."/>
            <person name="Gwak J.-H."/>
            <person name="Kim S.-J."/>
            <person name="Rhee S.-K."/>
        </authorList>
    </citation>
    <scope>NUCLEOTIDE SEQUENCE [LARGE SCALE GENOMIC DNA]</scope>
    <source>
        <strain evidence="8 9">IT5</strain>
    </source>
</reference>
<dbReference type="InterPro" id="IPR011006">
    <property type="entry name" value="CheY-like_superfamily"/>
</dbReference>
<sequence length="442" mass="49289">MANILIVDDDSAFRLAFSKTVRSLGHNVIGTSEFLKALELAQQTDLIFLDLKLKGEDGLSLLEEMRKLDKKPPVIILTAFPNSFNTIEAIKKGAFDHLTKPIKKREIQDVIERALGSTSSLFSLKVQSKGQEELIGESAAMRRVQKFIGFAACCDFPVLISGQTGTGKELVARAIHRHSARGNGPFVEVNCAAIPESLFETEFFGHTRGSFTGAFKDRKGKFMEATGGTLFLDEIAEMPLTMQAKLLKALSENKIQPVGSETDCPIDVRIIAATNKNLLDLVMGGKFRDDLFYRIQVLQIELPPLRERNSDILLLAEYFIEKYFPGSSKKLTLAAQKALLEYPWPGNVRQLENVIRRAGITSRGQLIDVGDLDISLPTDKEPGLNKEDLLQWDFFSAIAKLEKALIEKALRESQGNRSEAARLLNIHRSLLYLKMKEHGIDQ</sequence>
<keyword evidence="1" id="KW-0547">Nucleotide-binding</keyword>
<dbReference type="PROSITE" id="PS00688">
    <property type="entry name" value="SIGMA54_INTERACT_3"/>
    <property type="match status" value="1"/>
</dbReference>
<dbReference type="InterPro" id="IPR058031">
    <property type="entry name" value="AAA_lid_NorR"/>
</dbReference>
<evidence type="ECO:0000256" key="1">
    <source>
        <dbReference type="ARBA" id="ARBA00022741"/>
    </source>
</evidence>
<dbReference type="InterPro" id="IPR009057">
    <property type="entry name" value="Homeodomain-like_sf"/>
</dbReference>
<dbReference type="PROSITE" id="PS50045">
    <property type="entry name" value="SIGMA54_INTERACT_4"/>
    <property type="match status" value="1"/>
</dbReference>
<dbReference type="InterPro" id="IPR002197">
    <property type="entry name" value="HTH_Fis"/>
</dbReference>
<dbReference type="SUPFAM" id="SSF52172">
    <property type="entry name" value="CheY-like"/>
    <property type="match status" value="1"/>
</dbReference>
<keyword evidence="2" id="KW-0067">ATP-binding</keyword>
<proteinExistence type="predicted"/>
<dbReference type="RefSeq" id="WP_206847154.1">
    <property type="nucleotide sequence ID" value="NZ_CP065956.1"/>
</dbReference>
<dbReference type="SUPFAM" id="SSF46689">
    <property type="entry name" value="Homeodomain-like"/>
    <property type="match status" value="1"/>
</dbReference>
<feature type="modified residue" description="4-aspartylphosphate" evidence="5">
    <location>
        <position position="50"/>
    </location>
</feature>
<dbReference type="SMART" id="SM00448">
    <property type="entry name" value="REC"/>
    <property type="match status" value="1"/>
</dbReference>
<evidence type="ECO:0000313" key="9">
    <source>
        <dbReference type="Proteomes" id="UP000663088"/>
    </source>
</evidence>